<reference evidence="4 5" key="1">
    <citation type="submission" date="2019-02" db="EMBL/GenBank/DDBJ databases">
        <title>Genome sequencing of the rare red list fungi Phellinidium pouzarii.</title>
        <authorList>
            <person name="Buettner E."/>
            <person name="Kellner H."/>
        </authorList>
    </citation>
    <scope>NUCLEOTIDE SEQUENCE [LARGE SCALE GENOMIC DNA]</scope>
    <source>
        <strain evidence="4 5">DSM 108285</strain>
    </source>
</reference>
<feature type="region of interest" description="Disordered" evidence="2">
    <location>
        <begin position="355"/>
        <end position="405"/>
    </location>
</feature>
<evidence type="ECO:0000256" key="2">
    <source>
        <dbReference type="SAM" id="MobiDB-lite"/>
    </source>
</evidence>
<dbReference type="InterPro" id="IPR013176">
    <property type="entry name" value="Ccz1"/>
</dbReference>
<feature type="domain" description="CCZ1/INTU/HSP4 first Longin" evidence="3">
    <location>
        <begin position="51"/>
        <end position="179"/>
    </location>
</feature>
<comment type="similarity">
    <text evidence="1">Belongs to the CCZ1 family.</text>
</comment>
<dbReference type="GO" id="GO:0016192">
    <property type="term" value="P:vesicle-mediated transport"/>
    <property type="evidence" value="ECO:0007669"/>
    <property type="project" value="InterPro"/>
</dbReference>
<organism evidence="4 5">
    <name type="scientific">Phellinidium pouzarii</name>
    <dbReference type="NCBI Taxonomy" id="167371"/>
    <lineage>
        <taxon>Eukaryota</taxon>
        <taxon>Fungi</taxon>
        <taxon>Dikarya</taxon>
        <taxon>Basidiomycota</taxon>
        <taxon>Agaricomycotina</taxon>
        <taxon>Agaricomycetes</taxon>
        <taxon>Hymenochaetales</taxon>
        <taxon>Hymenochaetaceae</taxon>
        <taxon>Phellinidium</taxon>
    </lineage>
</organism>
<evidence type="ECO:0000256" key="1">
    <source>
        <dbReference type="ARBA" id="ARBA00005352"/>
    </source>
</evidence>
<feature type="compositionally biased region" description="Basic and acidic residues" evidence="2">
    <location>
        <begin position="361"/>
        <end position="373"/>
    </location>
</feature>
<feature type="region of interest" description="Disordered" evidence="2">
    <location>
        <begin position="448"/>
        <end position="472"/>
    </location>
</feature>
<accession>A0A4V6S154</accession>
<dbReference type="AlphaFoldDB" id="A0A4V6S154"/>
<dbReference type="OrthoDB" id="240546at2759"/>
<dbReference type="Proteomes" id="UP000308199">
    <property type="component" value="Unassembled WGS sequence"/>
</dbReference>
<sequence>MRPFLEILGGAHTDAHSFVVAATSALLMNRLPPSLLYLVIYNPTLKSSDSAPCDDEDTEEQMHVLFYTANDHAVSRDRVLRQVGLAKALVNFTTIFDSHNACESVHSQGRRMFMVSPEPNFWIHACFELERTPRIVKKDEKGKHKLKETVYDYNETSLHDTALRTRLLRGYEAFKVTHGSFSSILNTLGKEALELQLERFFTVWSWNLDFSKQLPYVDYLGIRVHPLSNQLTPLVDALQDKLPPNYSSLVVVSSCIVATKSLLIQHPSSLIRHLLSIAKKKQTDLRATTNDYPSADIRAPQSSADATSRDPNSKPTKNFSSGKSFLGASGFNMNVNMDIRKWNWHDYLTFGLGSSASEPKNQSDKLSEDDNGKDSVGSTFETQGRQQPVADMGLEESAQRTSDSVVDSLALEDALTSDDNAKEPAISTQDTSRDVILVNSHSFTDAYPKSGSTNIHLEPPLGDEVVDKSTSGISPHTRDAVLSFECNGLFSELNFQSEGRTSYQKNPGSSFSESFVHLTDSQTLVTHRRLLRYIRNNDYLIAVIPALDGSDDALDRDTCERLAKMGIELMERLKETVDSEQEKITAAFSSSPVQSVLQKSQHVVDSPNQLTYSSTSFSATSWHFHEGKRVLELDQDILEIYSRGQSPQDWHLVKRGVSTGAVVHGDVYMEIRRKEASLVDVDNEVAGVIRRSIEKETLL</sequence>
<evidence type="ECO:0000313" key="5">
    <source>
        <dbReference type="Proteomes" id="UP000308199"/>
    </source>
</evidence>
<name>A0A4V6S154_9AGAM</name>
<protein>
    <recommendedName>
        <fullName evidence="3">CCZ1/INTU/HSP4 first Longin domain-containing protein</fullName>
    </recommendedName>
</protein>
<dbReference type="GO" id="GO:0035658">
    <property type="term" value="C:Mon1-Ccz1 complex"/>
    <property type="evidence" value="ECO:0007669"/>
    <property type="project" value="InterPro"/>
</dbReference>
<dbReference type="PANTHER" id="PTHR13056:SF0">
    <property type="entry name" value="VACUOLAR FUSION PROTEIN CCZ1 HOMOLOG-RELATED"/>
    <property type="match status" value="1"/>
</dbReference>
<feature type="compositionally biased region" description="Polar residues" evidence="2">
    <location>
        <begin position="376"/>
        <end position="386"/>
    </location>
</feature>
<dbReference type="EMBL" id="SGPK01000290">
    <property type="protein sequence ID" value="THH05053.1"/>
    <property type="molecule type" value="Genomic_DNA"/>
</dbReference>
<comment type="caution">
    <text evidence="4">The sequence shown here is derived from an EMBL/GenBank/DDBJ whole genome shotgun (WGS) entry which is preliminary data.</text>
</comment>
<feature type="region of interest" description="Disordered" evidence="2">
    <location>
        <begin position="286"/>
        <end position="321"/>
    </location>
</feature>
<keyword evidence="5" id="KW-1185">Reference proteome</keyword>
<evidence type="ECO:0000313" key="4">
    <source>
        <dbReference type="EMBL" id="THH05053.1"/>
    </source>
</evidence>
<gene>
    <name evidence="4" type="ORF">EW145_g5077</name>
</gene>
<evidence type="ECO:0000259" key="3">
    <source>
        <dbReference type="Pfam" id="PF19031"/>
    </source>
</evidence>
<dbReference type="PANTHER" id="PTHR13056">
    <property type="entry name" value="VACUOLAR FUSION PROTEIN CCZ1 HOMOLOG-RELATED"/>
    <property type="match status" value="1"/>
</dbReference>
<dbReference type="InterPro" id="IPR043987">
    <property type="entry name" value="CCZ1/INTU/HSP4_longin_1"/>
</dbReference>
<dbReference type="Pfam" id="PF19031">
    <property type="entry name" value="Intu_longin_1"/>
    <property type="match status" value="1"/>
</dbReference>
<proteinExistence type="inferred from homology"/>